<dbReference type="EMBL" id="JBHSJB010000028">
    <property type="protein sequence ID" value="MFC5057994.1"/>
    <property type="molecule type" value="Genomic_DNA"/>
</dbReference>
<name>A0ABV9Y6M8_9PSEU</name>
<evidence type="ECO:0008006" key="3">
    <source>
        <dbReference type="Google" id="ProtNLM"/>
    </source>
</evidence>
<proteinExistence type="predicted"/>
<evidence type="ECO:0000313" key="2">
    <source>
        <dbReference type="Proteomes" id="UP001595833"/>
    </source>
</evidence>
<organism evidence="1 2">
    <name type="scientific">Saccharothrix xinjiangensis</name>
    <dbReference type="NCBI Taxonomy" id="204798"/>
    <lineage>
        <taxon>Bacteria</taxon>
        <taxon>Bacillati</taxon>
        <taxon>Actinomycetota</taxon>
        <taxon>Actinomycetes</taxon>
        <taxon>Pseudonocardiales</taxon>
        <taxon>Pseudonocardiaceae</taxon>
        <taxon>Saccharothrix</taxon>
    </lineage>
</organism>
<protein>
    <recommendedName>
        <fullName evidence="3">Aldo/keto reductase family protein</fullName>
    </recommendedName>
</protein>
<dbReference type="Proteomes" id="UP001595833">
    <property type="component" value="Unassembled WGS sequence"/>
</dbReference>
<gene>
    <name evidence="1" type="ORF">ACFPFM_30135</name>
</gene>
<accession>A0ABV9Y6M8</accession>
<keyword evidence="2" id="KW-1185">Reference proteome</keyword>
<reference evidence="2" key="1">
    <citation type="journal article" date="2019" name="Int. J. Syst. Evol. Microbiol.">
        <title>The Global Catalogue of Microorganisms (GCM) 10K type strain sequencing project: providing services to taxonomists for standard genome sequencing and annotation.</title>
        <authorList>
            <consortium name="The Broad Institute Genomics Platform"/>
            <consortium name="The Broad Institute Genome Sequencing Center for Infectious Disease"/>
            <person name="Wu L."/>
            <person name="Ma J."/>
        </authorList>
    </citation>
    <scope>NUCLEOTIDE SEQUENCE [LARGE SCALE GENOMIC DNA]</scope>
    <source>
        <strain evidence="2">KCTC 12848</strain>
    </source>
</reference>
<comment type="caution">
    <text evidence="1">The sequence shown here is derived from an EMBL/GenBank/DDBJ whole genome shotgun (WGS) entry which is preliminary data.</text>
</comment>
<dbReference type="RefSeq" id="WP_344036286.1">
    <property type="nucleotide sequence ID" value="NZ_BAAAKE010000004.1"/>
</dbReference>
<evidence type="ECO:0000313" key="1">
    <source>
        <dbReference type="EMBL" id="MFC5057994.1"/>
    </source>
</evidence>
<sequence length="52" mass="5415">MGPNALGRPAAPENARALLTPGTSSARHLEEDLASANLHLSEHDPTQLDTIG</sequence>